<protein>
    <submittedName>
        <fullName evidence="1">Uncharacterized protein</fullName>
    </submittedName>
</protein>
<name>A0ACC1PLU0_9PEZI</name>
<accession>A0ACC1PLU0</accession>
<proteinExistence type="predicted"/>
<reference evidence="1" key="1">
    <citation type="submission" date="2022-10" db="EMBL/GenBank/DDBJ databases">
        <title>Genome Sequence of Xylaria curta.</title>
        <authorList>
            <person name="Buettner E."/>
        </authorList>
    </citation>
    <scope>NUCLEOTIDE SEQUENCE</scope>
    <source>
        <strain evidence="1">Babe10</strain>
    </source>
</reference>
<organism evidence="1 2">
    <name type="scientific">Xylaria curta</name>
    <dbReference type="NCBI Taxonomy" id="42375"/>
    <lineage>
        <taxon>Eukaryota</taxon>
        <taxon>Fungi</taxon>
        <taxon>Dikarya</taxon>
        <taxon>Ascomycota</taxon>
        <taxon>Pezizomycotina</taxon>
        <taxon>Sordariomycetes</taxon>
        <taxon>Xylariomycetidae</taxon>
        <taxon>Xylariales</taxon>
        <taxon>Xylariaceae</taxon>
        <taxon>Xylaria</taxon>
    </lineage>
</organism>
<dbReference type="EMBL" id="JAPDGR010000106">
    <property type="protein sequence ID" value="KAJ2996153.1"/>
    <property type="molecule type" value="Genomic_DNA"/>
</dbReference>
<comment type="caution">
    <text evidence="1">The sequence shown here is derived from an EMBL/GenBank/DDBJ whole genome shotgun (WGS) entry which is preliminary data.</text>
</comment>
<keyword evidence="2" id="KW-1185">Reference proteome</keyword>
<dbReference type="Proteomes" id="UP001143856">
    <property type="component" value="Unassembled WGS sequence"/>
</dbReference>
<evidence type="ECO:0000313" key="2">
    <source>
        <dbReference type="Proteomes" id="UP001143856"/>
    </source>
</evidence>
<sequence length="449" mass="48446">MELTVLPLSGSSNVSEDKRQSDREVHDSESRTTRDGDITPPADAVDARYRWNSPPINKYRMAAAFWSFFVALIPHLEIYFNLTYTVVSLIFLSPIVGYMTAAFLNNLVHIRLGQRGVGCLAPLFHLVAFLVISFHPPWPVVVVVYSLVGFGNGLVDAAWSAWIGNMVNSNEATGVLQACYALGATVAPLIATAIVSEAQLGWWSFYYVMIGASTVELFSCAITFWDRTGAVYMAEHPHPQLGTHGKSGRTRQALKSKVTWILSVFILLYNGAEVSIGGWVVVFMTTVRGATSFVGGATATGFWGGMTVGRIALSFLTARLGEFRAMVLYIVLAIALELVFWLVPNIVVSAVATALLGLVTGPMYPAAVVLMTKLLPRSLHVGAIGFVTAIGGTGSALLPFAVGAIAQAKGVQTLQPIIIAICGTLAVLWFILYRVTSRSKESGDPRPHF</sequence>
<evidence type="ECO:0000313" key="1">
    <source>
        <dbReference type="EMBL" id="KAJ2996153.1"/>
    </source>
</evidence>
<gene>
    <name evidence="1" type="ORF">NUW58_g1065</name>
</gene>